<protein>
    <submittedName>
        <fullName evidence="2">Uncharacterized protein</fullName>
    </submittedName>
</protein>
<dbReference type="AlphaFoldDB" id="A0A3N2PSH9"/>
<feature type="region of interest" description="Disordered" evidence="1">
    <location>
        <begin position="1"/>
        <end position="82"/>
    </location>
</feature>
<gene>
    <name evidence="2" type="ORF">SODALDRAFT_379927</name>
</gene>
<proteinExistence type="predicted"/>
<name>A0A3N2PSH9_SODAK</name>
<accession>A0A3N2PSH9</accession>
<evidence type="ECO:0000313" key="2">
    <source>
        <dbReference type="EMBL" id="ROT37471.1"/>
    </source>
</evidence>
<dbReference type="EMBL" id="ML119057">
    <property type="protein sequence ID" value="ROT37471.1"/>
    <property type="molecule type" value="Genomic_DNA"/>
</dbReference>
<dbReference type="GeneID" id="39583554"/>
<reference evidence="2 3" key="1">
    <citation type="journal article" date="2018" name="Mol. Ecol.">
        <title>The obligate alkalophilic soda-lake fungus Sodiomyces alkalinus has shifted to a protein diet.</title>
        <authorList>
            <person name="Grum-Grzhimaylo A.A."/>
            <person name="Falkoski D.L."/>
            <person name="van den Heuvel J."/>
            <person name="Valero-Jimenez C.A."/>
            <person name="Min B."/>
            <person name="Choi I.G."/>
            <person name="Lipzen A."/>
            <person name="Daum C.G."/>
            <person name="Aanen D.K."/>
            <person name="Tsang A."/>
            <person name="Henrissat B."/>
            <person name="Bilanenko E.N."/>
            <person name="de Vries R.P."/>
            <person name="van Kan J.A.L."/>
            <person name="Grigoriev I.V."/>
            <person name="Debets A.J.M."/>
        </authorList>
    </citation>
    <scope>NUCLEOTIDE SEQUENCE [LARGE SCALE GENOMIC DNA]</scope>
    <source>
        <strain evidence="2 3">F11</strain>
    </source>
</reference>
<feature type="compositionally biased region" description="Basic and acidic residues" evidence="1">
    <location>
        <begin position="56"/>
        <end position="72"/>
    </location>
</feature>
<organism evidence="2 3">
    <name type="scientific">Sodiomyces alkalinus (strain CBS 110278 / VKM F-3762 / F11)</name>
    <name type="common">Alkaliphilic filamentous fungus</name>
    <dbReference type="NCBI Taxonomy" id="1314773"/>
    <lineage>
        <taxon>Eukaryota</taxon>
        <taxon>Fungi</taxon>
        <taxon>Dikarya</taxon>
        <taxon>Ascomycota</taxon>
        <taxon>Pezizomycotina</taxon>
        <taxon>Sordariomycetes</taxon>
        <taxon>Hypocreomycetidae</taxon>
        <taxon>Glomerellales</taxon>
        <taxon>Plectosphaerellaceae</taxon>
        <taxon>Sodiomyces</taxon>
    </lineage>
</organism>
<evidence type="ECO:0000256" key="1">
    <source>
        <dbReference type="SAM" id="MobiDB-lite"/>
    </source>
</evidence>
<sequence>MVQEDATTPTERMFDDQVACRSSMTKEEEEEEEGRPLNANAPDGVAPDGTASGENDGERRTKGRHSNNERRGGPKSGLGVDRIPNIEGKRVFQLTGKDITEYLQYGDTLDKQLARLSARQDATAPPYLTSRNAYKWKQYKTGFIYLTSIYLIGQVSVDSTSRYSDGVQVRTVETARRTILAQSLNPRNAIDPSTKQLEKERFSYQSTACHNRSPAAA</sequence>
<keyword evidence="3" id="KW-1185">Reference proteome</keyword>
<evidence type="ECO:0000313" key="3">
    <source>
        <dbReference type="Proteomes" id="UP000272025"/>
    </source>
</evidence>
<dbReference type="RefSeq" id="XP_028465277.1">
    <property type="nucleotide sequence ID" value="XM_028615077.1"/>
</dbReference>
<feature type="compositionally biased region" description="Polar residues" evidence="1">
    <location>
        <begin position="1"/>
        <end position="10"/>
    </location>
</feature>
<dbReference type="Proteomes" id="UP000272025">
    <property type="component" value="Unassembled WGS sequence"/>
</dbReference>